<dbReference type="Gene3D" id="1.20.1610.10">
    <property type="entry name" value="alpha-1,2-mannosidases domains"/>
    <property type="match status" value="1"/>
</dbReference>
<dbReference type="PANTHER" id="PTHR12143">
    <property type="entry name" value="PEPTIDE N-GLYCANASE PNGASE -RELATED"/>
    <property type="match status" value="1"/>
</dbReference>
<dbReference type="Pfam" id="PF07971">
    <property type="entry name" value="Glyco_hydro_92"/>
    <property type="match status" value="1"/>
</dbReference>
<evidence type="ECO:0000313" key="2">
    <source>
        <dbReference type="EMBL" id="MDZ5034355.1"/>
    </source>
</evidence>
<organism evidence="2 3">
    <name type="scientific">Clostridium perfringens</name>
    <dbReference type="NCBI Taxonomy" id="1502"/>
    <lineage>
        <taxon>Bacteria</taxon>
        <taxon>Bacillati</taxon>
        <taxon>Bacillota</taxon>
        <taxon>Clostridia</taxon>
        <taxon>Eubacteriales</taxon>
        <taxon>Clostridiaceae</taxon>
        <taxon>Clostridium</taxon>
    </lineage>
</organism>
<dbReference type="GO" id="GO:0005829">
    <property type="term" value="C:cytosol"/>
    <property type="evidence" value="ECO:0007669"/>
    <property type="project" value="TreeGrafter"/>
</dbReference>
<dbReference type="AlphaFoldDB" id="A0AAW9J4I4"/>
<dbReference type="InterPro" id="IPR012939">
    <property type="entry name" value="Glyco_hydro_92"/>
</dbReference>
<evidence type="ECO:0000313" key="3">
    <source>
        <dbReference type="Proteomes" id="UP001289066"/>
    </source>
</evidence>
<accession>A0AAW9J4I4</accession>
<proteinExistence type="predicted"/>
<feature type="non-terminal residue" evidence="2">
    <location>
        <position position="209"/>
    </location>
</feature>
<dbReference type="PANTHER" id="PTHR12143:SF39">
    <property type="entry name" value="SECRETED PROTEIN"/>
    <property type="match status" value="1"/>
</dbReference>
<feature type="non-terminal residue" evidence="2">
    <location>
        <position position="1"/>
    </location>
</feature>
<dbReference type="Proteomes" id="UP001289066">
    <property type="component" value="Unassembled WGS sequence"/>
</dbReference>
<sequence>DRTMEYGYDDWALSIIAEALGKEDEAQYFLDRSFNYKNMFRKDAVQSPFSDRKLGLVWNKDKNGNWSGSDPRKIGADGLYQGSMWQYSWYGSNDVNGLMDLMGGKEGMLEALQYLFGEHDPDNGSAMLHNAANEVELHAPYLFNFVGRPDKTQYWVRQIYTRETWNTGYASGAVKEKLYRLAPDGYLETMDDDAGTMAMMFVSAAMGIF</sequence>
<feature type="domain" description="Glycosyl hydrolase family 92" evidence="1">
    <location>
        <begin position="2"/>
        <end position="209"/>
    </location>
</feature>
<protein>
    <recommendedName>
        <fullName evidence="1">Glycosyl hydrolase family 92 domain-containing protein</fullName>
    </recommendedName>
</protein>
<name>A0AAW9J4I4_CLOPF</name>
<dbReference type="InterPro" id="IPR050883">
    <property type="entry name" value="PNGase"/>
</dbReference>
<dbReference type="EMBL" id="WNVG01000462">
    <property type="protein sequence ID" value="MDZ5034355.1"/>
    <property type="molecule type" value="Genomic_DNA"/>
</dbReference>
<reference evidence="2" key="1">
    <citation type="submission" date="2019-11" db="EMBL/GenBank/DDBJ databases">
        <title>Characterization of Clostridium perfringens isolates from swine manure treated agricultural soils.</title>
        <authorList>
            <person name="Wushke S.T."/>
        </authorList>
    </citation>
    <scope>NUCLEOTIDE SEQUENCE</scope>
    <source>
        <strain evidence="2">X15</strain>
    </source>
</reference>
<dbReference type="GO" id="GO:0000224">
    <property type="term" value="F:peptide-N4-(N-acetyl-beta-glucosaminyl)asparagine amidase activity"/>
    <property type="evidence" value="ECO:0007669"/>
    <property type="project" value="TreeGrafter"/>
</dbReference>
<dbReference type="GO" id="GO:0006516">
    <property type="term" value="P:glycoprotein catabolic process"/>
    <property type="evidence" value="ECO:0007669"/>
    <property type="project" value="TreeGrafter"/>
</dbReference>
<gene>
    <name evidence="2" type="ORF">GNF81_16745</name>
</gene>
<evidence type="ECO:0000259" key="1">
    <source>
        <dbReference type="Pfam" id="PF07971"/>
    </source>
</evidence>
<comment type="caution">
    <text evidence="2">The sequence shown here is derived from an EMBL/GenBank/DDBJ whole genome shotgun (WGS) entry which is preliminary data.</text>
</comment>